<evidence type="ECO:0000256" key="6">
    <source>
        <dbReference type="ARBA" id="ARBA00031924"/>
    </source>
</evidence>
<keyword evidence="11" id="KW-1185">Reference proteome</keyword>
<evidence type="ECO:0000313" key="10">
    <source>
        <dbReference type="EMBL" id="KAK7904473.1"/>
    </source>
</evidence>
<evidence type="ECO:0000256" key="2">
    <source>
        <dbReference type="ARBA" id="ARBA00008300"/>
    </source>
</evidence>
<dbReference type="Gene3D" id="3.40.50.1820">
    <property type="entry name" value="alpha/beta hydrolase"/>
    <property type="match status" value="1"/>
</dbReference>
<evidence type="ECO:0000256" key="9">
    <source>
        <dbReference type="SAM" id="MobiDB-lite"/>
    </source>
</evidence>
<feature type="compositionally biased region" description="Basic and acidic residues" evidence="9">
    <location>
        <begin position="216"/>
        <end position="229"/>
    </location>
</feature>
<dbReference type="AlphaFoldDB" id="A0AAW0NPW6"/>
<dbReference type="PANTHER" id="PTHR13390:SF0">
    <property type="entry name" value="LIPID DROPLET-ASSOCIATED HYDROLASE"/>
    <property type="match status" value="1"/>
</dbReference>
<evidence type="ECO:0000256" key="3">
    <source>
        <dbReference type="ARBA" id="ARBA00019242"/>
    </source>
</evidence>
<dbReference type="EMBL" id="JBBPFD010000012">
    <property type="protein sequence ID" value="KAK7904473.1"/>
    <property type="molecule type" value="Genomic_DNA"/>
</dbReference>
<organism evidence="10 11">
    <name type="scientific">Mugilogobius chulae</name>
    <name type="common">yellowstripe goby</name>
    <dbReference type="NCBI Taxonomy" id="88201"/>
    <lineage>
        <taxon>Eukaryota</taxon>
        <taxon>Metazoa</taxon>
        <taxon>Chordata</taxon>
        <taxon>Craniata</taxon>
        <taxon>Vertebrata</taxon>
        <taxon>Euteleostomi</taxon>
        <taxon>Actinopterygii</taxon>
        <taxon>Neopterygii</taxon>
        <taxon>Teleostei</taxon>
        <taxon>Neoteleostei</taxon>
        <taxon>Acanthomorphata</taxon>
        <taxon>Gobiaria</taxon>
        <taxon>Gobiiformes</taxon>
        <taxon>Gobioidei</taxon>
        <taxon>Gobiidae</taxon>
        <taxon>Gobionellinae</taxon>
        <taxon>Mugilogobius</taxon>
    </lineage>
</organism>
<gene>
    <name evidence="10" type="ORF">WMY93_017080</name>
</gene>
<dbReference type="InterPro" id="IPR029058">
    <property type="entry name" value="AB_hydrolase_fold"/>
</dbReference>
<dbReference type="PANTHER" id="PTHR13390">
    <property type="entry name" value="LIPASE"/>
    <property type="match status" value="1"/>
</dbReference>
<dbReference type="GO" id="GO:0004771">
    <property type="term" value="F:sterol ester esterase activity"/>
    <property type="evidence" value="ECO:0007669"/>
    <property type="project" value="UniProtKB-EC"/>
</dbReference>
<reference evidence="11" key="1">
    <citation type="submission" date="2024-04" db="EMBL/GenBank/DDBJ databases">
        <title>Salinicola lusitanus LLJ914,a marine bacterium isolated from the Okinawa Trough.</title>
        <authorList>
            <person name="Li J."/>
        </authorList>
    </citation>
    <scope>NUCLEOTIDE SEQUENCE [LARGE SCALE GENOMIC DNA]</scope>
</reference>
<accession>A0AAW0NPW6</accession>
<dbReference type="InterPro" id="IPR019363">
    <property type="entry name" value="LDAH"/>
</dbReference>
<keyword evidence="5" id="KW-0378">Hydrolase</keyword>
<comment type="catalytic activity">
    <reaction evidence="8">
        <text>a cholesterol ester + H2O = cholesterol + a fatty acid + H(+)</text>
        <dbReference type="Rhea" id="RHEA:36403"/>
        <dbReference type="ChEBI" id="CHEBI:15377"/>
        <dbReference type="ChEBI" id="CHEBI:15378"/>
        <dbReference type="ChEBI" id="CHEBI:16113"/>
        <dbReference type="ChEBI" id="CHEBI:17002"/>
        <dbReference type="ChEBI" id="CHEBI:28868"/>
        <dbReference type="EC" id="3.1.1.13"/>
    </reaction>
    <physiologicalReaction direction="left-to-right" evidence="8">
        <dbReference type="Rhea" id="RHEA:36404"/>
    </physiologicalReaction>
</comment>
<evidence type="ECO:0000313" key="11">
    <source>
        <dbReference type="Proteomes" id="UP001460270"/>
    </source>
</evidence>
<comment type="subcellular location">
    <subcellularLocation>
        <location evidence="1">Lipid droplet</location>
    </subcellularLocation>
</comment>
<comment type="similarity">
    <text evidence="2">Belongs to the AB hydrolase superfamily. LDAH family.</text>
</comment>
<feature type="region of interest" description="Disordered" evidence="9">
    <location>
        <begin position="198"/>
        <end position="229"/>
    </location>
</feature>
<proteinExistence type="inferred from homology"/>
<evidence type="ECO:0000256" key="7">
    <source>
        <dbReference type="ARBA" id="ARBA00039150"/>
    </source>
</evidence>
<evidence type="ECO:0000256" key="4">
    <source>
        <dbReference type="ARBA" id="ARBA00022677"/>
    </source>
</evidence>
<dbReference type="Proteomes" id="UP001460270">
    <property type="component" value="Unassembled WGS sequence"/>
</dbReference>
<dbReference type="Pfam" id="PF10230">
    <property type="entry name" value="LIDHydrolase"/>
    <property type="match status" value="1"/>
</dbReference>
<dbReference type="GO" id="GO:0005811">
    <property type="term" value="C:lipid droplet"/>
    <property type="evidence" value="ECO:0007669"/>
    <property type="project" value="UniProtKB-SubCell"/>
</dbReference>
<evidence type="ECO:0000256" key="8">
    <source>
        <dbReference type="ARBA" id="ARBA00049527"/>
    </source>
</evidence>
<comment type="caution">
    <text evidence="10">The sequence shown here is derived from an EMBL/GenBank/DDBJ whole genome shotgun (WGS) entry which is preliminary data.</text>
</comment>
<evidence type="ECO:0000256" key="5">
    <source>
        <dbReference type="ARBA" id="ARBA00022801"/>
    </source>
</evidence>
<name>A0AAW0NPW6_9GOBI</name>
<keyword evidence="4" id="KW-0551">Lipid droplet</keyword>
<dbReference type="GO" id="GO:0019915">
    <property type="term" value="P:lipid storage"/>
    <property type="evidence" value="ECO:0007669"/>
    <property type="project" value="InterPro"/>
</dbReference>
<protein>
    <recommendedName>
        <fullName evidence="3">Lipid droplet-associated hydrolase</fullName>
        <ecNumber evidence="7">3.1.1.13</ecNumber>
    </recommendedName>
    <alternativeName>
        <fullName evidence="6">Lipid droplet-associated serine hydrolase</fullName>
    </alternativeName>
</protein>
<dbReference type="EC" id="3.1.1.13" evidence="7"/>
<sequence length="229" mass="25455">MGSLETDDTDKPNTDFLYCNGAITEVLKYGSCKLQQSKHDTLILVIPGNPGVVGFYTTFMQTLYRAFSCRFSVWCVSHAGHCEPPDHMDMTEDASLAEELDVFGINGQIEHKLTFLRKHVPRETRLVLIGHSIGCYIILEMMKRDPELKVLKAVMLFPTIERMAQTPQGRVVTPVICQLRYVAYFPFPAVAAAGAAQTQPGHSGAERNPISGPSRDQTHRGAAERRLCS</sequence>
<dbReference type="SUPFAM" id="SSF53474">
    <property type="entry name" value="alpha/beta-Hydrolases"/>
    <property type="match status" value="1"/>
</dbReference>
<evidence type="ECO:0000256" key="1">
    <source>
        <dbReference type="ARBA" id="ARBA00004502"/>
    </source>
</evidence>